<name>A0A6C0M1Q3_9ZZZZ</name>
<dbReference type="EMBL" id="MN740611">
    <property type="protein sequence ID" value="QHU35764.1"/>
    <property type="molecule type" value="Genomic_DNA"/>
</dbReference>
<evidence type="ECO:0000313" key="1">
    <source>
        <dbReference type="EMBL" id="QHU35764.1"/>
    </source>
</evidence>
<proteinExistence type="predicted"/>
<dbReference type="GO" id="GO:0046982">
    <property type="term" value="F:protein heterodimerization activity"/>
    <property type="evidence" value="ECO:0007669"/>
    <property type="project" value="InterPro"/>
</dbReference>
<dbReference type="InterPro" id="IPR009072">
    <property type="entry name" value="Histone-fold"/>
</dbReference>
<dbReference type="Gene3D" id="1.10.20.10">
    <property type="entry name" value="Histone, subunit A"/>
    <property type="match status" value="1"/>
</dbReference>
<reference evidence="1" key="1">
    <citation type="journal article" date="2020" name="Nature">
        <title>Giant virus diversity and host interactions through global metagenomics.</title>
        <authorList>
            <person name="Schulz F."/>
            <person name="Roux S."/>
            <person name="Paez-Espino D."/>
            <person name="Jungbluth S."/>
            <person name="Walsh D.A."/>
            <person name="Denef V.J."/>
            <person name="McMahon K.D."/>
            <person name="Konstantinidis K.T."/>
            <person name="Eloe-Fadrosh E.A."/>
            <person name="Kyrpides N.C."/>
            <person name="Woyke T."/>
        </authorList>
    </citation>
    <scope>NUCLEOTIDE SEQUENCE</scope>
    <source>
        <strain evidence="1">GVMAG-S-1035085-51</strain>
    </source>
</reference>
<dbReference type="SUPFAM" id="SSF47113">
    <property type="entry name" value="Histone-fold"/>
    <property type="match status" value="1"/>
</dbReference>
<organism evidence="1">
    <name type="scientific">viral metagenome</name>
    <dbReference type="NCBI Taxonomy" id="1070528"/>
    <lineage>
        <taxon>unclassified sequences</taxon>
        <taxon>metagenomes</taxon>
        <taxon>organismal metagenomes</taxon>
    </lineage>
</organism>
<sequence>MVYKLASITELLQLIHPNLKIKNDSVMMLNNMISDHILHDLIVNNNILTVDIIKAHILTITNDKLLQDHAFNEINKSLTNLGLNLTLLKQDTIDIINEKYGISVNEDNVVTAITTLIEYILAEILELSGNITISNRRVYVTKYNIIQSIKDDEALNDLFK</sequence>
<accession>A0A6C0M1Q3</accession>
<protein>
    <submittedName>
        <fullName evidence="1">Uncharacterized protein</fullName>
    </submittedName>
</protein>
<dbReference type="AlphaFoldDB" id="A0A6C0M1Q3"/>